<evidence type="ECO:0000313" key="2">
    <source>
        <dbReference type="Proteomes" id="UP001279734"/>
    </source>
</evidence>
<comment type="caution">
    <text evidence="1">The sequence shown here is derived from an EMBL/GenBank/DDBJ whole genome shotgun (WGS) entry which is preliminary data.</text>
</comment>
<evidence type="ECO:0000313" key="1">
    <source>
        <dbReference type="EMBL" id="GMH21648.1"/>
    </source>
</evidence>
<keyword evidence="2" id="KW-1185">Reference proteome</keyword>
<protein>
    <submittedName>
        <fullName evidence="1">Uncharacterized protein</fullName>
    </submittedName>
</protein>
<reference evidence="1" key="1">
    <citation type="submission" date="2023-05" db="EMBL/GenBank/DDBJ databases">
        <title>Nepenthes gracilis genome sequencing.</title>
        <authorList>
            <person name="Fukushima K."/>
        </authorList>
    </citation>
    <scope>NUCLEOTIDE SEQUENCE</scope>
    <source>
        <strain evidence="1">SING2019-196</strain>
    </source>
</reference>
<proteinExistence type="predicted"/>
<name>A0AAD3T0T7_NEPGR</name>
<accession>A0AAD3T0T7</accession>
<sequence length="86" mass="9932">MFGTQKKYKTPLIGKRLLNKQYQTGTFSIVSCSGRFMAGKVNRNRGRSSLLVLLSRLPWQDKGLMNTSILSWYNKVMPHSECFRDD</sequence>
<dbReference type="Proteomes" id="UP001279734">
    <property type="component" value="Unassembled WGS sequence"/>
</dbReference>
<dbReference type="AlphaFoldDB" id="A0AAD3T0T7"/>
<dbReference type="EMBL" id="BSYO01000023">
    <property type="protein sequence ID" value="GMH21648.1"/>
    <property type="molecule type" value="Genomic_DNA"/>
</dbReference>
<gene>
    <name evidence="1" type="ORF">Nepgr_023490</name>
</gene>
<organism evidence="1 2">
    <name type="scientific">Nepenthes gracilis</name>
    <name type="common">Slender pitcher plant</name>
    <dbReference type="NCBI Taxonomy" id="150966"/>
    <lineage>
        <taxon>Eukaryota</taxon>
        <taxon>Viridiplantae</taxon>
        <taxon>Streptophyta</taxon>
        <taxon>Embryophyta</taxon>
        <taxon>Tracheophyta</taxon>
        <taxon>Spermatophyta</taxon>
        <taxon>Magnoliopsida</taxon>
        <taxon>eudicotyledons</taxon>
        <taxon>Gunneridae</taxon>
        <taxon>Pentapetalae</taxon>
        <taxon>Caryophyllales</taxon>
        <taxon>Nepenthaceae</taxon>
        <taxon>Nepenthes</taxon>
    </lineage>
</organism>
<dbReference type="PROSITE" id="PS51257">
    <property type="entry name" value="PROKAR_LIPOPROTEIN"/>
    <property type="match status" value="1"/>
</dbReference>